<name>A0A5C4SHS5_9FLAO</name>
<dbReference type="EMBL" id="VDCS01000011">
    <property type="protein sequence ID" value="TNJ43103.1"/>
    <property type="molecule type" value="Genomic_DNA"/>
</dbReference>
<dbReference type="AlphaFoldDB" id="A0A5C4SHS5"/>
<organism evidence="1 2">
    <name type="scientific">Allotamlana fucoidanivorans</name>
    <dbReference type="NCBI Taxonomy" id="2583814"/>
    <lineage>
        <taxon>Bacteria</taxon>
        <taxon>Pseudomonadati</taxon>
        <taxon>Bacteroidota</taxon>
        <taxon>Flavobacteriia</taxon>
        <taxon>Flavobacteriales</taxon>
        <taxon>Flavobacteriaceae</taxon>
        <taxon>Allotamlana</taxon>
    </lineage>
</organism>
<comment type="caution">
    <text evidence="1">The sequence shown here is derived from an EMBL/GenBank/DDBJ whole genome shotgun (WGS) entry which is preliminary data.</text>
</comment>
<sequence>MILKGFKEKSIKKKLNKLLSERCVNTSDNKVASVGVVVNIDEFESIDVFEQLVSTLGVNANRLKVISFSEHITEDLNTWDERYNPKDFSWDGAVKNTSLQSFLDTNFDVLISYYEQDKLELKLITASSKAMFKIGTLESDMRLNDLIIKIPLKAFDVFKEEVFKYLKILNKIE</sequence>
<keyword evidence="2" id="KW-1185">Reference proteome</keyword>
<evidence type="ECO:0000313" key="1">
    <source>
        <dbReference type="EMBL" id="TNJ43103.1"/>
    </source>
</evidence>
<reference evidence="1 2" key="1">
    <citation type="submission" date="2019-05" db="EMBL/GenBank/DDBJ databases">
        <title>Tamlana fucoidanivorans sp. nov., isolated from the surface of algae collected from Fujian province in China.</title>
        <authorList>
            <person name="Li J."/>
        </authorList>
    </citation>
    <scope>NUCLEOTIDE SEQUENCE [LARGE SCALE GENOMIC DNA]</scope>
    <source>
        <strain evidence="1 2">CW2-9</strain>
    </source>
</reference>
<dbReference type="RefSeq" id="WP_139698020.1">
    <property type="nucleotide sequence ID" value="NZ_CP074074.1"/>
</dbReference>
<evidence type="ECO:0000313" key="2">
    <source>
        <dbReference type="Proteomes" id="UP000308713"/>
    </source>
</evidence>
<dbReference type="Proteomes" id="UP000308713">
    <property type="component" value="Unassembled WGS sequence"/>
</dbReference>
<dbReference type="OrthoDB" id="1430532at2"/>
<protein>
    <submittedName>
        <fullName evidence="1">Uncharacterized protein</fullName>
    </submittedName>
</protein>
<gene>
    <name evidence="1" type="ORF">FGF67_12130</name>
</gene>
<dbReference type="Pfam" id="PF21857">
    <property type="entry name" value="DUF6913"/>
    <property type="match status" value="1"/>
</dbReference>
<accession>A0A5C4SHS5</accession>
<dbReference type="InterPro" id="IPR054207">
    <property type="entry name" value="DUF6913"/>
</dbReference>
<proteinExistence type="predicted"/>